<protein>
    <recommendedName>
        <fullName evidence="4">Lipoprotein</fullName>
    </recommendedName>
</protein>
<dbReference type="RefSeq" id="WP_322776395.1">
    <property type="nucleotide sequence ID" value="NZ_JARJFB010000022.1"/>
</dbReference>
<evidence type="ECO:0008006" key="4">
    <source>
        <dbReference type="Google" id="ProtNLM"/>
    </source>
</evidence>
<comment type="caution">
    <text evidence="2">The sequence shown here is derived from an EMBL/GenBank/DDBJ whole genome shotgun (WGS) entry which is preliminary data.</text>
</comment>
<gene>
    <name evidence="2" type="ORF">Megvenef_00458</name>
</gene>
<organism evidence="2 3">
    <name type="scientific">Candidatus Megaera venefica</name>
    <dbReference type="NCBI Taxonomy" id="2055910"/>
    <lineage>
        <taxon>Bacteria</taxon>
        <taxon>Pseudomonadati</taxon>
        <taxon>Pseudomonadota</taxon>
        <taxon>Alphaproteobacteria</taxon>
        <taxon>Rickettsiales</taxon>
        <taxon>Rickettsiaceae</taxon>
        <taxon>Candidatus Megaera</taxon>
    </lineage>
</organism>
<proteinExistence type="predicted"/>
<keyword evidence="3" id="KW-1185">Reference proteome</keyword>
<reference evidence="2 3" key="1">
    <citation type="submission" date="2023-03" db="EMBL/GenBank/DDBJ databases">
        <title>Host association and intracellularity evolved multiple times independently in the Rickettsiales.</title>
        <authorList>
            <person name="Castelli M."/>
            <person name="Nardi T."/>
            <person name="Gammuto L."/>
            <person name="Bellinzona G."/>
            <person name="Sabaneyeva E."/>
            <person name="Potekhin A."/>
            <person name="Serra V."/>
            <person name="Petroni G."/>
            <person name="Sassera D."/>
        </authorList>
    </citation>
    <scope>NUCLEOTIDE SEQUENCE [LARGE SCALE GENOMIC DNA]</scope>
    <source>
        <strain evidence="2 3">Sr 2-6</strain>
    </source>
</reference>
<dbReference type="Proteomes" id="UP001291687">
    <property type="component" value="Unassembled WGS sequence"/>
</dbReference>
<dbReference type="PROSITE" id="PS51257">
    <property type="entry name" value="PROKAR_LIPOPROTEIN"/>
    <property type="match status" value="1"/>
</dbReference>
<accession>A0ABU5NBJ7</accession>
<name>A0ABU5NBJ7_9RICK</name>
<evidence type="ECO:0000313" key="2">
    <source>
        <dbReference type="EMBL" id="MEA0970492.1"/>
    </source>
</evidence>
<sequence>MNKFISFFAILLALSGCYAIGTSSSYNSGFTWARSESKPVYLSFVNTKTTPFYFLLNRDSKQKDYKLTVRWSNSKKGDILHNGFDTTLKFLVDKLKILTFKPILRPKVVAYNINSRTHEEEVVFSISEEEFREITYAKSVTVELTGRHNTVMGTFNRRNTFKAFKEFIETSY</sequence>
<feature type="chain" id="PRO_5046393911" description="Lipoprotein" evidence="1">
    <location>
        <begin position="20"/>
        <end position="172"/>
    </location>
</feature>
<keyword evidence="1" id="KW-0732">Signal</keyword>
<feature type="signal peptide" evidence="1">
    <location>
        <begin position="1"/>
        <end position="19"/>
    </location>
</feature>
<evidence type="ECO:0000313" key="3">
    <source>
        <dbReference type="Proteomes" id="UP001291687"/>
    </source>
</evidence>
<dbReference type="EMBL" id="JARJFB010000022">
    <property type="protein sequence ID" value="MEA0970492.1"/>
    <property type="molecule type" value="Genomic_DNA"/>
</dbReference>
<evidence type="ECO:0000256" key="1">
    <source>
        <dbReference type="SAM" id="SignalP"/>
    </source>
</evidence>